<dbReference type="GO" id="GO:0005524">
    <property type="term" value="F:ATP binding"/>
    <property type="evidence" value="ECO:0007669"/>
    <property type="project" value="UniProtKB-KW"/>
</dbReference>
<reference evidence="18" key="1">
    <citation type="submission" date="2020-10" db="EMBL/GenBank/DDBJ databases">
        <authorList>
            <person name="Kikuchi T."/>
        </authorList>
    </citation>
    <scope>NUCLEOTIDE SEQUENCE</scope>
    <source>
        <strain evidence="18">NKZ352</strain>
    </source>
</reference>
<evidence type="ECO:0000256" key="16">
    <source>
        <dbReference type="ARBA" id="ARBA00023221"/>
    </source>
</evidence>
<evidence type="ECO:0000256" key="12">
    <source>
        <dbReference type="ARBA" id="ARBA00022955"/>
    </source>
</evidence>
<evidence type="ECO:0000256" key="7">
    <source>
        <dbReference type="ARBA" id="ARBA00022679"/>
    </source>
</evidence>
<dbReference type="EC" id="2.7.4.2" evidence="3"/>
<keyword evidence="6" id="KW-0153">Cholesterol metabolism</keyword>
<keyword evidence="9" id="KW-0418">Kinase</keyword>
<evidence type="ECO:0000256" key="6">
    <source>
        <dbReference type="ARBA" id="ARBA00022548"/>
    </source>
</evidence>
<proteinExistence type="predicted"/>
<evidence type="ECO:0000313" key="18">
    <source>
        <dbReference type="EMBL" id="CAD6196402.1"/>
    </source>
</evidence>
<evidence type="ECO:0000256" key="9">
    <source>
        <dbReference type="ARBA" id="ARBA00022777"/>
    </source>
</evidence>
<dbReference type="PANTHER" id="PTHR13101:SF1">
    <property type="entry name" value="PHOSPHOMEVALONATE KINASE"/>
    <property type="match status" value="1"/>
</dbReference>
<dbReference type="GO" id="GO:0019287">
    <property type="term" value="P:isopentenyl diphosphate biosynthetic process, mevalonate pathway"/>
    <property type="evidence" value="ECO:0007669"/>
    <property type="project" value="TreeGrafter"/>
</dbReference>
<dbReference type="InterPro" id="IPR005919">
    <property type="entry name" value="Pmev_kin_anim"/>
</dbReference>
<keyword evidence="10" id="KW-0152">Cholesterol biosynthesis</keyword>
<evidence type="ECO:0000256" key="13">
    <source>
        <dbReference type="ARBA" id="ARBA00023011"/>
    </source>
</evidence>
<sequence length="155" mass="17427">MVVGISHSLKAEYARIHGLDLEELLSDGGYKEKYRKEMIEWGEQKRAVDPDIFCRAAIADGSSAEVVIVTDCRRQTDMDFFLGGFRTLTVRIESTAEERCRRGFRFTAGIDDAASECGLDDFPFELTVQNSISPDDQLEMIASRAKHLLSNLEDV</sequence>
<organism evidence="18 19">
    <name type="scientific">Caenorhabditis auriculariae</name>
    <dbReference type="NCBI Taxonomy" id="2777116"/>
    <lineage>
        <taxon>Eukaryota</taxon>
        <taxon>Metazoa</taxon>
        <taxon>Ecdysozoa</taxon>
        <taxon>Nematoda</taxon>
        <taxon>Chromadorea</taxon>
        <taxon>Rhabditida</taxon>
        <taxon>Rhabditina</taxon>
        <taxon>Rhabditomorpha</taxon>
        <taxon>Rhabditoidea</taxon>
        <taxon>Rhabditidae</taxon>
        <taxon>Peloderinae</taxon>
        <taxon>Caenorhabditis</taxon>
    </lineage>
</organism>
<dbReference type="GO" id="GO:0006695">
    <property type="term" value="P:cholesterol biosynthetic process"/>
    <property type="evidence" value="ECO:0007669"/>
    <property type="project" value="UniProtKB-KW"/>
</dbReference>
<name>A0A8S1HMC3_9PELO</name>
<accession>A0A8S1HMC3</accession>
<keyword evidence="19" id="KW-1185">Reference proteome</keyword>
<evidence type="ECO:0000256" key="3">
    <source>
        <dbReference type="ARBA" id="ARBA00012958"/>
    </source>
</evidence>
<evidence type="ECO:0000256" key="17">
    <source>
        <dbReference type="ARBA" id="ARBA00034549"/>
    </source>
</evidence>
<dbReference type="GO" id="GO:0005829">
    <property type="term" value="C:cytosol"/>
    <property type="evidence" value="ECO:0007669"/>
    <property type="project" value="UniProtKB-SubCell"/>
</dbReference>
<dbReference type="GO" id="GO:0004631">
    <property type="term" value="F:phosphomevalonate kinase activity"/>
    <property type="evidence" value="ECO:0007669"/>
    <property type="project" value="UniProtKB-EC"/>
</dbReference>
<keyword evidence="14" id="KW-0443">Lipid metabolism</keyword>
<dbReference type="PANTHER" id="PTHR13101">
    <property type="entry name" value="PHOSPHOMEVALONATE KINASE"/>
    <property type="match status" value="1"/>
</dbReference>
<dbReference type="Proteomes" id="UP000835052">
    <property type="component" value="Unassembled WGS sequence"/>
</dbReference>
<keyword evidence="5" id="KW-0444">Lipid biosynthesis</keyword>
<keyword evidence="7" id="KW-0808">Transferase</keyword>
<keyword evidence="15" id="KW-1207">Sterol metabolism</keyword>
<protein>
    <recommendedName>
        <fullName evidence="17">Phosphomevalonate kinase</fullName>
        <ecNumber evidence="3">2.7.4.2</ecNumber>
    </recommendedName>
</protein>
<evidence type="ECO:0000256" key="10">
    <source>
        <dbReference type="ARBA" id="ARBA00022778"/>
    </source>
</evidence>
<keyword evidence="11" id="KW-0067">ATP-binding</keyword>
<keyword evidence="13" id="KW-0756">Sterol biosynthesis</keyword>
<gene>
    <name evidence="18" type="ORF">CAUJ_LOCUS12316</name>
</gene>
<keyword evidence="8" id="KW-0547">Nucleotide-binding</keyword>
<comment type="subcellular location">
    <subcellularLocation>
        <location evidence="1">Cytoplasm</location>
        <location evidence="1">Cytosol</location>
    </subcellularLocation>
</comment>
<evidence type="ECO:0000256" key="1">
    <source>
        <dbReference type="ARBA" id="ARBA00004514"/>
    </source>
</evidence>
<evidence type="ECO:0000313" key="19">
    <source>
        <dbReference type="Proteomes" id="UP000835052"/>
    </source>
</evidence>
<dbReference type="OrthoDB" id="2401875at2759"/>
<evidence type="ECO:0000256" key="2">
    <source>
        <dbReference type="ARBA" id="ARBA00005017"/>
    </source>
</evidence>
<evidence type="ECO:0000256" key="5">
    <source>
        <dbReference type="ARBA" id="ARBA00022516"/>
    </source>
</evidence>
<keyword evidence="12" id="KW-0752">Steroid biosynthesis</keyword>
<evidence type="ECO:0000256" key="14">
    <source>
        <dbReference type="ARBA" id="ARBA00023098"/>
    </source>
</evidence>
<dbReference type="EMBL" id="CAJGYM010000072">
    <property type="protein sequence ID" value="CAD6196402.1"/>
    <property type="molecule type" value="Genomic_DNA"/>
</dbReference>
<dbReference type="AlphaFoldDB" id="A0A8S1HMC3"/>
<dbReference type="Pfam" id="PF04275">
    <property type="entry name" value="P-mevalo_kinase"/>
    <property type="match status" value="1"/>
</dbReference>
<comment type="pathway">
    <text evidence="2">Isoprenoid biosynthesis; isopentenyl diphosphate biosynthesis via mevalonate pathway; isopentenyl diphosphate from (R)-mevalonate: step 2/3.</text>
</comment>
<evidence type="ECO:0000256" key="11">
    <source>
        <dbReference type="ARBA" id="ARBA00022840"/>
    </source>
</evidence>
<evidence type="ECO:0000256" key="8">
    <source>
        <dbReference type="ARBA" id="ARBA00022741"/>
    </source>
</evidence>
<comment type="caution">
    <text evidence="18">The sequence shown here is derived from an EMBL/GenBank/DDBJ whole genome shotgun (WGS) entry which is preliminary data.</text>
</comment>
<dbReference type="Gene3D" id="3.40.50.300">
    <property type="entry name" value="P-loop containing nucleotide triphosphate hydrolases"/>
    <property type="match status" value="1"/>
</dbReference>
<keyword evidence="4" id="KW-0963">Cytoplasm</keyword>
<keyword evidence="16" id="KW-0753">Steroid metabolism</keyword>
<evidence type="ECO:0000256" key="4">
    <source>
        <dbReference type="ARBA" id="ARBA00022490"/>
    </source>
</evidence>
<dbReference type="InterPro" id="IPR027417">
    <property type="entry name" value="P-loop_NTPase"/>
</dbReference>
<evidence type="ECO:0000256" key="15">
    <source>
        <dbReference type="ARBA" id="ARBA00023166"/>
    </source>
</evidence>